<keyword evidence="12" id="KW-1185">Reference proteome</keyword>
<feature type="disulfide bond" evidence="5">
    <location>
        <begin position="220"/>
        <end position="229"/>
    </location>
</feature>
<dbReference type="Gene3D" id="2.170.300.10">
    <property type="entry name" value="Tie2 ligand-binding domain superfamily"/>
    <property type="match status" value="4"/>
</dbReference>
<organism evidence="11 12">
    <name type="scientific">Polypedilum vanderplanki</name>
    <name type="common">Sleeping chironomid midge</name>
    <dbReference type="NCBI Taxonomy" id="319348"/>
    <lineage>
        <taxon>Eukaryota</taxon>
        <taxon>Metazoa</taxon>
        <taxon>Ecdysozoa</taxon>
        <taxon>Arthropoda</taxon>
        <taxon>Hexapoda</taxon>
        <taxon>Insecta</taxon>
        <taxon>Pterygota</taxon>
        <taxon>Neoptera</taxon>
        <taxon>Endopterygota</taxon>
        <taxon>Diptera</taxon>
        <taxon>Nematocera</taxon>
        <taxon>Chironomoidea</taxon>
        <taxon>Chironomidae</taxon>
        <taxon>Chironominae</taxon>
        <taxon>Polypedilum</taxon>
        <taxon>Polypedilum</taxon>
    </lineage>
</organism>
<feature type="domain" description="EGF-like" evidence="9">
    <location>
        <begin position="324"/>
        <end position="359"/>
    </location>
</feature>
<comment type="caution">
    <text evidence="11">The sequence shown here is derived from an EMBL/GenBank/DDBJ whole genome shotgun (WGS) entry which is preliminary data.</text>
</comment>
<feature type="disulfide bond" evidence="5">
    <location>
        <begin position="481"/>
        <end position="490"/>
    </location>
</feature>
<dbReference type="CDD" id="cd00055">
    <property type="entry name" value="EGF_Lam"/>
    <property type="match status" value="5"/>
</dbReference>
<feature type="compositionally biased region" description="Polar residues" evidence="6">
    <location>
        <begin position="1385"/>
        <end position="1394"/>
    </location>
</feature>
<evidence type="ECO:0000256" key="2">
    <source>
        <dbReference type="ARBA" id="ARBA00022729"/>
    </source>
</evidence>
<evidence type="ECO:0000256" key="3">
    <source>
        <dbReference type="ARBA" id="ARBA00022737"/>
    </source>
</evidence>
<feature type="domain" description="EGF-like" evidence="9">
    <location>
        <begin position="418"/>
        <end position="448"/>
    </location>
</feature>
<dbReference type="PROSITE" id="PS50026">
    <property type="entry name" value="EGF_3"/>
    <property type="match status" value="7"/>
</dbReference>
<dbReference type="SMART" id="SM00181">
    <property type="entry name" value="EGF"/>
    <property type="match status" value="14"/>
</dbReference>
<feature type="domain" description="EGF-like" evidence="9">
    <location>
        <begin position="195"/>
        <end position="230"/>
    </location>
</feature>
<feature type="domain" description="EGF-like" evidence="9">
    <location>
        <begin position="238"/>
        <end position="273"/>
    </location>
</feature>
<feature type="domain" description="EGF-like" evidence="9">
    <location>
        <begin position="157"/>
        <end position="187"/>
    </location>
</feature>
<keyword evidence="3" id="KW-0677">Repeat</keyword>
<evidence type="ECO:0000259" key="10">
    <source>
        <dbReference type="PROSITE" id="PS51041"/>
    </source>
</evidence>
<dbReference type="PANTHER" id="PTHR24043:SF8">
    <property type="entry name" value="EGF-LIKE DOMAIN-CONTAINING PROTEIN"/>
    <property type="match status" value="1"/>
</dbReference>
<feature type="compositionally biased region" description="Low complexity" evidence="6">
    <location>
        <begin position="1420"/>
        <end position="1439"/>
    </location>
</feature>
<feature type="compositionally biased region" description="Polar residues" evidence="6">
    <location>
        <begin position="1369"/>
        <end position="1378"/>
    </location>
</feature>
<dbReference type="InterPro" id="IPR002049">
    <property type="entry name" value="LE_dom"/>
</dbReference>
<feature type="disulfide bond" evidence="5">
    <location>
        <begin position="177"/>
        <end position="186"/>
    </location>
</feature>
<feature type="region of interest" description="Disordered" evidence="6">
    <location>
        <begin position="1354"/>
        <end position="1440"/>
    </location>
</feature>
<evidence type="ECO:0000256" key="8">
    <source>
        <dbReference type="SAM" id="SignalP"/>
    </source>
</evidence>
<evidence type="ECO:0000259" key="9">
    <source>
        <dbReference type="PROSITE" id="PS50026"/>
    </source>
</evidence>
<dbReference type="PANTHER" id="PTHR24043">
    <property type="entry name" value="SCAVENGER RECEPTOR CLASS F"/>
    <property type="match status" value="1"/>
</dbReference>
<feature type="transmembrane region" description="Helical" evidence="7">
    <location>
        <begin position="1203"/>
        <end position="1224"/>
    </location>
</feature>
<reference evidence="11" key="1">
    <citation type="submission" date="2021-03" db="EMBL/GenBank/DDBJ databases">
        <title>Chromosome level genome of the anhydrobiotic midge Polypedilum vanderplanki.</title>
        <authorList>
            <person name="Yoshida Y."/>
            <person name="Kikawada T."/>
            <person name="Gusev O."/>
        </authorList>
    </citation>
    <scope>NUCLEOTIDE SEQUENCE</scope>
    <source>
        <strain evidence="11">NIAS01</strain>
        <tissue evidence="11">Whole body or cell culture</tissue>
    </source>
</reference>
<feature type="domain" description="EMI" evidence="10">
    <location>
        <begin position="38"/>
        <end position="115"/>
    </location>
</feature>
<dbReference type="PROSITE" id="PS51041">
    <property type="entry name" value="EMI"/>
    <property type="match status" value="1"/>
</dbReference>
<keyword evidence="2 8" id="KW-0732">Signal</keyword>
<dbReference type="EMBL" id="JADBJN010000002">
    <property type="protein sequence ID" value="KAG5678409.1"/>
    <property type="molecule type" value="Genomic_DNA"/>
</dbReference>
<sequence>MMNKWKIAFTYLLVVTVTIQLSHAEETNSIIVGDNLDGPNVCKKIDKYNVTVVVAETVPYQETKMEWCAQFPPRCRKTHLRFKQVNRTEVLEKTRAVRECCEGYKENEQRDRCIPHCQKNCGNGTCVAPNTCKCKSGFGGPECNITCPPKLYGPKCKNKCDCANGASCDPFDGKCICPKGYQGEKCQNTCTPDRYGEGCQEICRCENSGKCDHISGECYCPKGFTGPLCEEKCRSGKNGDECKTVCRCQNGGICDEDSQVCKCPPGWIGSVCANRCQPGFYGLNCLKVCECFNGASCDPVSGKCICEPGFIGDKCLDQCPFDKYGEGCQHQCNCSNGATCDFATGYCHCAPGFTGADCSERLCPENRYGENCNETCECEADNTETCHPYDGSCECKPGFSGAFCNRPCPFLKYGKGCGFQCDCKNNAQCVPTNGTCVCSEGFTGSDCSEKCPKGTYGQNCSQRCECKNGAECSPETGQCYCKAGWSGLRCERPCEVNKFGQGCSEKCDCLNNGACSPITGECYCAPGFTGKQCEKRCDAWTFGQNCSFECNCEVANTLACDPISGRCLCKTEYNGGQTIKYAGVKCESKCPIGYYGDDCQHQCNCKNNSSCDPVTGECFCERGWIGQKCDQICPNGYYGQNCKEKCPENMPAKTTCDHVTGEFKCRAGYVGLTCDHPCPKNSYGEDCKFTCKCDHGECHHVDGICACYPGFSGEICDQTCPNNTWGSNCQHHCNCINGQCRKSDGVCICEKGFFGAKCEEVCPEGYYGDQCLQTCTCNRRPNFICHPADGCVCKSGFTGKNCDESAYLANTTDPNDDYINTDNFESTTFNNISPEINTVSTSLESHSTSGSLSVAFTTFENQTPQSVTMNSIDSSTHFTFAPLYPQNMSTVSSLKADDEITTKFTFAPLHSTYMTTLENITELITFETSTKTTNDKTTIYAHDFTTRKEIVMTEATTKKEDIIIKVSSTTQNSKDLSTNAVTMKNIMTTLKKPIEADYTNIESSTNNAITKLFDEDFSELKTTTDGHQMIDKLLPSITEMTTEEIDSNSKINADWNDSINFNKSSTEGHELNTGFIEQSISKNSQEKSASNLETTTYVWQVNVTSDLNTTIPIDYLTTTRFEYLNDRNDSKEEEEKIVRENKNNNNSNNTIQSKDIIHDLLINKTDSRDSNETEQMELTRDDDHDDNDKDSSGDLFAMSRSGIIWGIFCTLLFVSIIMAVLLYYRRRVANLKAEIGHVVRYMSDDPRNFDNPVYQYQPSVNTDSLTLISRNGVMNNLRQTRPSNMDRLNNFDHDSNSSGRAAAYSLQYDSELMNQKNHDADLTNPNFYSSIDDHLYDEIKLKYADLDSEYDHLDYSRPQQPVSKHYHRATSSTMSQNSQRDRESNQANNKQFPNHTELYDAPIPHPKKLNISVPPLPAKNNITTNLTPSPSSSTASTITQDDNIDAIISIEKPMHKDLNGKPDVMIDTQTDSTKLEI</sequence>
<keyword evidence="1 5" id="KW-0245">EGF-like domain</keyword>
<keyword evidence="7" id="KW-0812">Transmembrane</keyword>
<keyword evidence="4 5" id="KW-1015">Disulfide bond</keyword>
<accession>A0A9J6C8M6</accession>
<dbReference type="OrthoDB" id="18487at2759"/>
<feature type="domain" description="EGF-like" evidence="9">
    <location>
        <begin position="456"/>
        <end position="491"/>
    </location>
</feature>
<keyword evidence="7" id="KW-1133">Transmembrane helix</keyword>
<dbReference type="Proteomes" id="UP001107558">
    <property type="component" value="Chromosome 2"/>
</dbReference>
<dbReference type="GO" id="GO:0048731">
    <property type="term" value="P:system development"/>
    <property type="evidence" value="ECO:0007669"/>
    <property type="project" value="UniProtKB-ARBA"/>
</dbReference>
<evidence type="ECO:0000313" key="12">
    <source>
        <dbReference type="Proteomes" id="UP001107558"/>
    </source>
</evidence>
<dbReference type="FunFam" id="2.170.300.10:FF:000041">
    <property type="entry name" value="Tyrosine protein kinase receptor tie-1, putative"/>
    <property type="match status" value="1"/>
</dbReference>
<comment type="caution">
    <text evidence="5">Lacks conserved residue(s) required for the propagation of feature annotation.</text>
</comment>
<gene>
    <name evidence="11" type="ORF">PVAND_008084</name>
</gene>
<feature type="region of interest" description="Disordered" evidence="6">
    <location>
        <begin position="1166"/>
        <end position="1188"/>
    </location>
</feature>
<dbReference type="InterPro" id="IPR042635">
    <property type="entry name" value="MEGF10/SREC1/2-like"/>
</dbReference>
<feature type="chain" id="PRO_5039925519" evidence="8">
    <location>
        <begin position="25"/>
        <end position="1477"/>
    </location>
</feature>
<feature type="disulfide bond" evidence="5">
    <location>
        <begin position="524"/>
        <end position="533"/>
    </location>
</feature>
<dbReference type="Gene3D" id="2.10.25.10">
    <property type="entry name" value="Laminin"/>
    <property type="match status" value="3"/>
</dbReference>
<dbReference type="PRINTS" id="PR00011">
    <property type="entry name" value="EGFLAMININ"/>
</dbReference>
<feature type="disulfide bond" evidence="5">
    <location>
        <begin position="263"/>
        <end position="272"/>
    </location>
</feature>
<dbReference type="InterPro" id="IPR000742">
    <property type="entry name" value="EGF"/>
</dbReference>
<dbReference type="Pfam" id="PF00053">
    <property type="entry name" value="EGF_laminin"/>
    <property type="match status" value="3"/>
</dbReference>
<dbReference type="InterPro" id="IPR011489">
    <property type="entry name" value="EMI_domain"/>
</dbReference>
<evidence type="ECO:0000256" key="5">
    <source>
        <dbReference type="PROSITE-ProRule" id="PRU00076"/>
    </source>
</evidence>
<evidence type="ECO:0000256" key="1">
    <source>
        <dbReference type="ARBA" id="ARBA00022536"/>
    </source>
</evidence>
<dbReference type="GO" id="GO:0048513">
    <property type="term" value="P:animal organ development"/>
    <property type="evidence" value="ECO:0007669"/>
    <property type="project" value="UniProtKB-ARBA"/>
</dbReference>
<evidence type="ECO:0000256" key="7">
    <source>
        <dbReference type="SAM" id="Phobius"/>
    </source>
</evidence>
<feature type="compositionally biased region" description="Basic and acidic residues" evidence="6">
    <location>
        <begin position="1127"/>
        <end position="1142"/>
    </location>
</feature>
<feature type="disulfide bond" evidence="5">
    <location>
        <begin position="438"/>
        <end position="447"/>
    </location>
</feature>
<dbReference type="GO" id="GO:0005044">
    <property type="term" value="F:scavenger receptor activity"/>
    <property type="evidence" value="ECO:0007669"/>
    <property type="project" value="InterPro"/>
</dbReference>
<evidence type="ECO:0000256" key="4">
    <source>
        <dbReference type="ARBA" id="ARBA00023157"/>
    </source>
</evidence>
<dbReference type="PROSITE" id="PS01186">
    <property type="entry name" value="EGF_2"/>
    <property type="match status" value="1"/>
</dbReference>
<feature type="signal peptide" evidence="8">
    <location>
        <begin position="1"/>
        <end position="24"/>
    </location>
</feature>
<name>A0A9J6C8M6_POLVA</name>
<feature type="disulfide bond" evidence="5">
    <location>
        <begin position="349"/>
        <end position="358"/>
    </location>
</feature>
<protein>
    <submittedName>
        <fullName evidence="11">Uncharacterized protein</fullName>
    </submittedName>
</protein>
<feature type="domain" description="EGF-like" evidence="9">
    <location>
        <begin position="499"/>
        <end position="534"/>
    </location>
</feature>
<evidence type="ECO:0000313" key="11">
    <source>
        <dbReference type="EMBL" id="KAG5678409.1"/>
    </source>
</evidence>
<proteinExistence type="predicted"/>
<evidence type="ECO:0000256" key="6">
    <source>
        <dbReference type="SAM" id="MobiDB-lite"/>
    </source>
</evidence>
<keyword evidence="7" id="KW-0472">Membrane</keyword>
<dbReference type="FunFam" id="2.170.300.10:FF:000002">
    <property type="entry name" value="Multiple epidermal growth factor-like domains 10"/>
    <property type="match status" value="3"/>
</dbReference>
<dbReference type="SMART" id="SM00180">
    <property type="entry name" value="EGF_Lam"/>
    <property type="match status" value="13"/>
</dbReference>
<dbReference type="PROSITE" id="PS00022">
    <property type="entry name" value="EGF_1"/>
    <property type="match status" value="12"/>
</dbReference>
<feature type="region of interest" description="Disordered" evidence="6">
    <location>
        <begin position="1127"/>
        <end position="1150"/>
    </location>
</feature>